<dbReference type="AlphaFoldDB" id="A0A3N2PYB2"/>
<dbReference type="GeneID" id="39583386"/>
<keyword evidence="2" id="KW-1185">Reference proteome</keyword>
<protein>
    <submittedName>
        <fullName evidence="1">Uncharacterized protein</fullName>
    </submittedName>
</protein>
<dbReference type="Proteomes" id="UP000272025">
    <property type="component" value="Unassembled WGS sequence"/>
</dbReference>
<organism evidence="1 2">
    <name type="scientific">Sodiomyces alkalinus (strain CBS 110278 / VKM F-3762 / F11)</name>
    <name type="common">Alkaliphilic filamentous fungus</name>
    <dbReference type="NCBI Taxonomy" id="1314773"/>
    <lineage>
        <taxon>Eukaryota</taxon>
        <taxon>Fungi</taxon>
        <taxon>Dikarya</taxon>
        <taxon>Ascomycota</taxon>
        <taxon>Pezizomycotina</taxon>
        <taxon>Sordariomycetes</taxon>
        <taxon>Hypocreomycetidae</taxon>
        <taxon>Glomerellales</taxon>
        <taxon>Plectosphaerellaceae</taxon>
        <taxon>Sodiomyces</taxon>
    </lineage>
</organism>
<dbReference type="EMBL" id="ML119053">
    <property type="protein sequence ID" value="ROT39487.1"/>
    <property type="molecule type" value="Genomic_DNA"/>
</dbReference>
<accession>A0A3N2PYB2</accession>
<evidence type="ECO:0000313" key="1">
    <source>
        <dbReference type="EMBL" id="ROT39487.1"/>
    </source>
</evidence>
<name>A0A3N2PYB2_SODAK</name>
<reference evidence="1 2" key="1">
    <citation type="journal article" date="2018" name="Mol. Ecol.">
        <title>The obligate alkalophilic soda-lake fungus Sodiomyces alkalinus has shifted to a protein diet.</title>
        <authorList>
            <person name="Grum-Grzhimaylo A.A."/>
            <person name="Falkoski D.L."/>
            <person name="van den Heuvel J."/>
            <person name="Valero-Jimenez C.A."/>
            <person name="Min B."/>
            <person name="Choi I.G."/>
            <person name="Lipzen A."/>
            <person name="Daum C.G."/>
            <person name="Aanen D.K."/>
            <person name="Tsang A."/>
            <person name="Henrissat B."/>
            <person name="Bilanenko E.N."/>
            <person name="de Vries R.P."/>
            <person name="van Kan J.A.L."/>
            <person name="Grigoriev I.V."/>
            <person name="Debets A.J.M."/>
        </authorList>
    </citation>
    <scope>NUCLEOTIDE SEQUENCE [LARGE SCALE GENOMIC DNA]</scope>
    <source>
        <strain evidence="1 2">F11</strain>
    </source>
</reference>
<sequence length="248" mass="27596">MEHHHGIADRPSKGMFHFARHPHPPFSSATYLQQRFPALILHRTAVHPPQNDVRSDRESTGKGIPPLFLRCASDTLFCLLCWSTVHFVHRPPSTVHRPSSTVCLGSSLRTTPFLIIYHAIAILSLLYDIATLKLGNHRDTFLLAWNGSATSDLVNTNSNLTSTPSSHPIPPYFCLLAPHLLVLTQAGCQSGIISMPASLAKCREDEQAFRRPETAPQPNLDYTFQLVTPFAPRPSIVASKPIKKRIEE</sequence>
<gene>
    <name evidence="1" type="ORF">SODALDRAFT_377445</name>
</gene>
<proteinExistence type="predicted"/>
<evidence type="ECO:0000313" key="2">
    <source>
        <dbReference type="Proteomes" id="UP000272025"/>
    </source>
</evidence>
<dbReference type="RefSeq" id="XP_028467293.1">
    <property type="nucleotide sequence ID" value="XM_028614909.1"/>
</dbReference>